<evidence type="ECO:0000256" key="3">
    <source>
        <dbReference type="ARBA" id="ARBA00022753"/>
    </source>
</evidence>
<dbReference type="Pfam" id="PF00620">
    <property type="entry name" value="RhoGAP"/>
    <property type="match status" value="1"/>
</dbReference>
<evidence type="ECO:0000256" key="1">
    <source>
        <dbReference type="ARBA" id="ARBA00004146"/>
    </source>
</evidence>
<evidence type="ECO:0000256" key="2">
    <source>
        <dbReference type="ARBA" id="ARBA00004580"/>
    </source>
</evidence>
<dbReference type="PANTHER" id="PTHR11200:SF300">
    <property type="entry name" value="TYPE II INOSITOL 1,4,5-TRISPHOSPHATE 5-PHOSPHATASE"/>
    <property type="match status" value="1"/>
</dbReference>
<dbReference type="Gene3D" id="3.60.10.10">
    <property type="entry name" value="Endonuclease/exonuclease/phosphatase"/>
    <property type="match status" value="1"/>
</dbReference>
<name>A0A1Q3F6H8_CULTA</name>
<evidence type="ECO:0000259" key="5">
    <source>
        <dbReference type="PROSITE" id="PS50238"/>
    </source>
</evidence>
<dbReference type="PROSITE" id="PS50238">
    <property type="entry name" value="RHOGAP"/>
    <property type="match status" value="1"/>
</dbReference>
<keyword evidence="3" id="KW-0967">Endosome</keyword>
<dbReference type="GO" id="GO:0007165">
    <property type="term" value="P:signal transduction"/>
    <property type="evidence" value="ECO:0007669"/>
    <property type="project" value="InterPro"/>
</dbReference>
<dbReference type="Gene3D" id="2.60.40.10">
    <property type="entry name" value="Immunoglobulins"/>
    <property type="match status" value="1"/>
</dbReference>
<dbReference type="SMART" id="SM00324">
    <property type="entry name" value="RhoGAP"/>
    <property type="match status" value="1"/>
</dbReference>
<organism evidence="6">
    <name type="scientific">Culex tarsalis</name>
    <name type="common">Encephalitis mosquito</name>
    <dbReference type="NCBI Taxonomy" id="7177"/>
    <lineage>
        <taxon>Eukaryota</taxon>
        <taxon>Metazoa</taxon>
        <taxon>Ecdysozoa</taxon>
        <taxon>Arthropoda</taxon>
        <taxon>Hexapoda</taxon>
        <taxon>Insecta</taxon>
        <taxon>Pterygota</taxon>
        <taxon>Neoptera</taxon>
        <taxon>Endopterygota</taxon>
        <taxon>Diptera</taxon>
        <taxon>Nematocera</taxon>
        <taxon>Culicoidea</taxon>
        <taxon>Culicidae</taxon>
        <taxon>Culicinae</taxon>
        <taxon>Culicini</taxon>
        <taxon>Culex</taxon>
        <taxon>Culex</taxon>
    </lineage>
</organism>
<dbReference type="PANTHER" id="PTHR11200">
    <property type="entry name" value="INOSITOL 5-PHOSPHATASE"/>
    <property type="match status" value="1"/>
</dbReference>
<dbReference type="SUPFAM" id="SSF56219">
    <property type="entry name" value="DNase I-like"/>
    <property type="match status" value="1"/>
</dbReference>
<feature type="domain" description="Rho-GAP" evidence="5">
    <location>
        <begin position="677"/>
        <end position="867"/>
    </location>
</feature>
<reference evidence="6" key="1">
    <citation type="submission" date="2017-01" db="EMBL/GenBank/DDBJ databases">
        <title>A deep insight into the sialotranscriptome of adult male and female Cluex tarsalis mosquitoes.</title>
        <authorList>
            <person name="Ribeiro J.M."/>
            <person name="Moreira F."/>
            <person name="Bernard K.A."/>
            <person name="Calvo E."/>
        </authorList>
    </citation>
    <scope>NUCLEOTIDE SEQUENCE</scope>
    <source>
        <strain evidence="6">Kern County</strain>
        <tissue evidence="6">Salivary glands</tissue>
    </source>
</reference>
<dbReference type="Gene3D" id="2.30.29.110">
    <property type="match status" value="1"/>
</dbReference>
<dbReference type="FunFam" id="3.60.10.10:FF:000004">
    <property type="entry name" value="Type II inositol 1,4,5-trisphosphate 5-phosphatase"/>
    <property type="match status" value="1"/>
</dbReference>
<dbReference type="Gene3D" id="1.10.555.10">
    <property type="entry name" value="Rho GTPase activation protein"/>
    <property type="match status" value="1"/>
</dbReference>
<dbReference type="InterPro" id="IPR047078">
    <property type="entry name" value="RhoGAP_OCRL1"/>
</dbReference>
<dbReference type="GO" id="GO:0031901">
    <property type="term" value="C:early endosome membrane"/>
    <property type="evidence" value="ECO:0007669"/>
    <property type="project" value="UniProtKB-SubCell"/>
</dbReference>
<dbReference type="InterPro" id="IPR013783">
    <property type="entry name" value="Ig-like_fold"/>
</dbReference>
<dbReference type="Pfam" id="PF22669">
    <property type="entry name" value="Exo_endo_phos2"/>
    <property type="match status" value="1"/>
</dbReference>
<dbReference type="GO" id="GO:0004439">
    <property type="term" value="F:phosphatidylinositol-4,5-bisphosphate 5-phosphatase activity"/>
    <property type="evidence" value="ECO:0007669"/>
    <property type="project" value="TreeGrafter"/>
</dbReference>
<evidence type="ECO:0000256" key="4">
    <source>
        <dbReference type="ARBA" id="ARBA00023329"/>
    </source>
</evidence>
<proteinExistence type="predicted"/>
<protein>
    <submittedName>
        <fullName evidence="6">Putative inositol-145-triphosphate 5-phosphatase synaptojanin inp51/inp52/inp53 family</fullName>
    </submittedName>
</protein>
<dbReference type="EMBL" id="GFDL01011875">
    <property type="protein sequence ID" value="JAV23170.1"/>
    <property type="molecule type" value="Transcribed_RNA"/>
</dbReference>
<dbReference type="GO" id="GO:0046856">
    <property type="term" value="P:phosphatidylinositol dephosphorylation"/>
    <property type="evidence" value="ECO:0007669"/>
    <property type="project" value="InterPro"/>
</dbReference>
<keyword evidence="4" id="KW-0968">Cytoplasmic vesicle</keyword>
<dbReference type="InterPro" id="IPR000198">
    <property type="entry name" value="RhoGAP_dom"/>
</dbReference>
<dbReference type="CDD" id="cd04380">
    <property type="entry name" value="RhoGAP_OCRL1"/>
    <property type="match status" value="1"/>
</dbReference>
<dbReference type="InterPro" id="IPR008936">
    <property type="entry name" value="Rho_GTPase_activation_prot"/>
</dbReference>
<sequence length="877" mass="101234">MSSGSYDSTIIATVTQKFREGESILAIFEAYQIVGAKHQNRLLVVVSSNYTSALFAFSIARYPPESISDLTVVVVYPIDESFWLNSESGAAGSISSHQFTIFSQNEPTVYYYQATPDTLSSRDNFISKLKELVSAYKSASSQAAAASFPLDFKWLDYYKRADLQAIDRNIADGSQPPKTRDSKFKEELDRRRHEYIVYGPYKVYTATWNVNGQTSENIELPEWLSTTEDPPDIYAVGFQEIEWTPEKILMNETKIDRTWVNKVMSGLHKGAVYEELASVRLVGMMLTVAVKKSLRDQISDCLTAAVGTGTLKWGNKGGVGVSFQLNEALLCFVNTHLAAHTQEVDRRNDDHDEIIRRMSFEKTFRGRSIDEHHHIFWIGDLNYRLNGDVTQEYVNDKNRDYNQLYPFDQLYQEKLRKRIFREYKEGKILFGPTYKYNPGTDEWDSSEKSRCPAWCDRILWKGPRIELLKYDSVMQLRRSDHKPVYAVFNVDVETKDEHKFKKVHEEVLKTVDKFENDNQPQITVEQTDIDFGLIRFNEKYSRELLVANNCHLPVRFKFAAKDDRTSQVCEEFIHINHKSGDLYTGNSLSIRIDIFVDAKAASQMLRKLKDAKAGVKIPLDILVLHVDKGRDIFITIFGEYKTSCFGVTLETLMKLNKPIFEYDINEIIALEKEEKLLDLTDEENLKIPREVWRLVDYLYNNGMDTAQLFTMSRTHSRHENILEIRDWLDSWSSEPFPGIPKTAAEALLMLLESLPEPVVTISERECIVNADNYDRCRELIRTKLKPVNRLVFLYICMFLIELRRRNPNMRLELLATIFGRIMIRSQLPPARPAQAGGAGDVYAYTEGERDQRRRFMMTFLTSKIQEFARAEIGTTGN</sequence>
<dbReference type="SUPFAM" id="SSF48350">
    <property type="entry name" value="GTPase activation domain, GAP"/>
    <property type="match status" value="1"/>
</dbReference>
<accession>A0A1Q3F6H8</accession>
<dbReference type="InterPro" id="IPR048869">
    <property type="entry name" value="OCRL-1_2_ASH"/>
</dbReference>
<dbReference type="InterPro" id="IPR000300">
    <property type="entry name" value="IPPc"/>
</dbReference>
<dbReference type="Pfam" id="PF16776">
    <property type="entry name" value="INPP5B_PH"/>
    <property type="match status" value="1"/>
</dbReference>
<comment type="subcellular location">
    <subcellularLocation>
        <location evidence="2">Cytoplasmic vesicle</location>
        <location evidence="2">Phagosome membrane</location>
    </subcellularLocation>
    <subcellularLocation>
        <location evidence="1">Early endosome membrane</location>
    </subcellularLocation>
</comment>
<dbReference type="InterPro" id="IPR031896">
    <property type="entry name" value="INPP5B_PH_dom"/>
</dbReference>
<evidence type="ECO:0000313" key="6">
    <source>
        <dbReference type="EMBL" id="JAV23170.1"/>
    </source>
</evidence>
<dbReference type="SMART" id="SM00128">
    <property type="entry name" value="IPPc"/>
    <property type="match status" value="1"/>
</dbReference>
<dbReference type="Pfam" id="PF21310">
    <property type="entry name" value="OCRL-like_ASH"/>
    <property type="match status" value="1"/>
</dbReference>
<dbReference type="GO" id="GO:0030670">
    <property type="term" value="C:phagocytic vesicle membrane"/>
    <property type="evidence" value="ECO:0007669"/>
    <property type="project" value="UniProtKB-SubCell"/>
</dbReference>
<dbReference type="InterPro" id="IPR036691">
    <property type="entry name" value="Endo/exonu/phosph_ase_sf"/>
</dbReference>
<dbReference type="InterPro" id="IPR046985">
    <property type="entry name" value="IP5"/>
</dbReference>
<dbReference type="AlphaFoldDB" id="A0A1Q3F6H8"/>